<keyword evidence="3" id="KW-1185">Reference proteome</keyword>
<sequence>MAEFARTTAVSAVDESFDAWAASILTDAVDRAVLAPSVHNTQPWSFRIHPADHPRKLDVRVDRTRQLGAVDPTGRALVQSVGAALLTARVAVASHGWATTTRRLPDPADPDLLAVVELTDGPADAALAALGTAVTARHTNRRSFGGDGPDLAEQQVLRAAAVAEGADLLPITGGEQHRLLARLSQLADGRQHQDPAYRAELRRWTNRPPSAGDGIVPTAVARVVGAAREDLPGRDFDTRGDGGLPPSSGDGAEVGLFLLTTVDDDEAAWLRSGEALQRVLLELTRTGWVASPLTQVLEDPQTRQALRTQVSWGSWPQSLLRVGHAPPTPATPRRPQEEVVVDDGRP</sequence>
<dbReference type="SUPFAM" id="SSF55469">
    <property type="entry name" value="FMN-dependent nitroreductase-like"/>
    <property type="match status" value="2"/>
</dbReference>
<proteinExistence type="predicted"/>
<dbReference type="EMBL" id="JBAPLV010000009">
    <property type="protein sequence ID" value="MEI4278849.1"/>
    <property type="molecule type" value="Genomic_DNA"/>
</dbReference>
<name>A0ABU8E7P3_9ACTN</name>
<dbReference type="InterPro" id="IPR050627">
    <property type="entry name" value="Nitroreductase/BluB"/>
</dbReference>
<feature type="compositionally biased region" description="Basic and acidic residues" evidence="1">
    <location>
        <begin position="334"/>
        <end position="346"/>
    </location>
</feature>
<protein>
    <recommendedName>
        <fullName evidence="4">Nitroreductase</fullName>
    </recommendedName>
</protein>
<organism evidence="2 3">
    <name type="scientific">Klenkia terrae</name>
    <dbReference type="NCBI Taxonomy" id="1052259"/>
    <lineage>
        <taxon>Bacteria</taxon>
        <taxon>Bacillati</taxon>
        <taxon>Actinomycetota</taxon>
        <taxon>Actinomycetes</taxon>
        <taxon>Geodermatophilales</taxon>
        <taxon>Geodermatophilaceae</taxon>
        <taxon>Klenkia</taxon>
    </lineage>
</organism>
<evidence type="ECO:0008006" key="4">
    <source>
        <dbReference type="Google" id="ProtNLM"/>
    </source>
</evidence>
<dbReference type="InterPro" id="IPR000415">
    <property type="entry name" value="Nitroreductase-like"/>
</dbReference>
<evidence type="ECO:0000256" key="1">
    <source>
        <dbReference type="SAM" id="MobiDB-lite"/>
    </source>
</evidence>
<evidence type="ECO:0000313" key="2">
    <source>
        <dbReference type="EMBL" id="MEI4278849.1"/>
    </source>
</evidence>
<dbReference type="PANTHER" id="PTHR23026:SF123">
    <property type="entry name" value="NAD(P)H NITROREDUCTASE RV3131-RELATED"/>
    <property type="match status" value="1"/>
</dbReference>
<comment type="caution">
    <text evidence="2">The sequence shown here is derived from an EMBL/GenBank/DDBJ whole genome shotgun (WGS) entry which is preliminary data.</text>
</comment>
<reference evidence="2 3" key="1">
    <citation type="submission" date="2024-03" db="EMBL/GenBank/DDBJ databases">
        <title>Draft genome sequence of Klenkia terrae.</title>
        <authorList>
            <person name="Duangmal K."/>
            <person name="Chantavorakit T."/>
        </authorList>
    </citation>
    <scope>NUCLEOTIDE SEQUENCE [LARGE SCALE GENOMIC DNA]</scope>
    <source>
        <strain evidence="2 3">JCM 17786</strain>
    </source>
</reference>
<dbReference type="PANTHER" id="PTHR23026">
    <property type="entry name" value="NADPH NITROREDUCTASE"/>
    <property type="match status" value="1"/>
</dbReference>
<dbReference type="Proteomes" id="UP001373496">
    <property type="component" value="Unassembled WGS sequence"/>
</dbReference>
<accession>A0ABU8E7P3</accession>
<dbReference type="Gene3D" id="3.40.109.10">
    <property type="entry name" value="NADH Oxidase"/>
    <property type="match status" value="1"/>
</dbReference>
<gene>
    <name evidence="2" type="ORF">UXQ13_10260</name>
</gene>
<feature type="region of interest" description="Disordered" evidence="1">
    <location>
        <begin position="323"/>
        <end position="346"/>
    </location>
</feature>
<dbReference type="NCBIfam" id="NF047509">
    <property type="entry name" value="Rv3131_FMN_oxido"/>
    <property type="match status" value="1"/>
</dbReference>
<evidence type="ECO:0000313" key="3">
    <source>
        <dbReference type="Proteomes" id="UP001373496"/>
    </source>
</evidence>
<dbReference type="RefSeq" id="WP_336392239.1">
    <property type="nucleotide sequence ID" value="NZ_JBAPLV010000009.1"/>
</dbReference>